<gene>
    <name evidence="3" type="ORF">KKC1_19140</name>
</gene>
<dbReference type="InterPro" id="IPR036415">
    <property type="entry name" value="Lamin_tail_dom_sf"/>
</dbReference>
<evidence type="ECO:0000259" key="2">
    <source>
        <dbReference type="PROSITE" id="PS51841"/>
    </source>
</evidence>
<dbReference type="GO" id="GO:0016787">
    <property type="term" value="F:hydrolase activity"/>
    <property type="evidence" value="ECO:0007669"/>
    <property type="project" value="UniProtKB-KW"/>
</dbReference>
<dbReference type="InterPro" id="IPR036866">
    <property type="entry name" value="RibonucZ/Hydroxyglut_hydro"/>
</dbReference>
<dbReference type="InterPro" id="IPR001279">
    <property type="entry name" value="Metallo-B-lactamas"/>
</dbReference>
<feature type="domain" description="LTD" evidence="2">
    <location>
        <begin position="193"/>
        <end position="301"/>
    </location>
</feature>
<sequence>MPKVAHTTKTFEDLLLAIKGKGLKVTQAKAGVKLDVGPGIEAVMLAPNNSSYDDLNNYSAVLKITYGSTSFLFTGDAEAESESEMLRTGYDLKADVLKVGHHGSSSSTTQAFLKAVSPKYAVISVGKDNKYGHPHTETLAKLAEAGIQVFRTDLQGTIVATSDGKTITFNKKASPAKERAPDDSRAAASSNPVTPPASTSSSGGVRIVGIDLKSEVVTIKNTSGVAVNLSGWKLVSQKGNQTFTFPSGIVIPAGGSLKVVSGPNAQTGPNTLLWTKRYIWNNNGDPGALYDAQGKLVSRYE</sequence>
<organism evidence="3 4">
    <name type="scientific">Calderihabitans maritimus</name>
    <dbReference type="NCBI Taxonomy" id="1246530"/>
    <lineage>
        <taxon>Bacteria</taxon>
        <taxon>Bacillati</taxon>
        <taxon>Bacillota</taxon>
        <taxon>Clostridia</taxon>
        <taxon>Neomoorellales</taxon>
        <taxon>Calderihabitantaceae</taxon>
        <taxon>Calderihabitans</taxon>
    </lineage>
</organism>
<dbReference type="PROSITE" id="PS51841">
    <property type="entry name" value="LTD"/>
    <property type="match status" value="1"/>
</dbReference>
<comment type="caution">
    <text evidence="3">The sequence shown here is derived from an EMBL/GenBank/DDBJ whole genome shotgun (WGS) entry which is preliminary data.</text>
</comment>
<accession>A0A1Z5HTC0</accession>
<dbReference type="SUPFAM" id="SSF56281">
    <property type="entry name" value="Metallo-hydrolase/oxidoreductase"/>
    <property type="match status" value="1"/>
</dbReference>
<keyword evidence="3" id="KW-0378">Hydrolase</keyword>
<dbReference type="Proteomes" id="UP000197032">
    <property type="component" value="Unassembled WGS sequence"/>
</dbReference>
<dbReference type="Gene3D" id="2.60.40.1260">
    <property type="entry name" value="Lamin Tail domain"/>
    <property type="match status" value="1"/>
</dbReference>
<reference evidence="4" key="1">
    <citation type="journal article" date="2017" name="Appl. Environ. Microbiol.">
        <title>Genomic analysis of Calderihabitans maritimus KKC1, a thermophilic hydrogenogenic carboxydotrophic bacterium isolated from marine sediment.</title>
        <authorList>
            <person name="Omae K."/>
            <person name="Yoneda Y."/>
            <person name="Fukuyama Y."/>
            <person name="Yoshida T."/>
            <person name="Sako Y."/>
        </authorList>
    </citation>
    <scope>NUCLEOTIDE SEQUENCE [LARGE SCALE GENOMIC DNA]</scope>
    <source>
        <strain evidence="4">KKC1</strain>
    </source>
</reference>
<evidence type="ECO:0000313" key="3">
    <source>
        <dbReference type="EMBL" id="GAW92764.1"/>
    </source>
</evidence>
<dbReference type="EMBL" id="BDGJ01000100">
    <property type="protein sequence ID" value="GAW92764.1"/>
    <property type="molecule type" value="Genomic_DNA"/>
</dbReference>
<dbReference type="InterPro" id="IPR001322">
    <property type="entry name" value="Lamin_tail_dom"/>
</dbReference>
<dbReference type="SUPFAM" id="SSF74853">
    <property type="entry name" value="Lamin A/C globular tail domain"/>
    <property type="match status" value="1"/>
</dbReference>
<dbReference type="PANTHER" id="PTHR30619">
    <property type="entry name" value="DNA INTERNALIZATION/COMPETENCE PROTEIN COMEC/REC2"/>
    <property type="match status" value="1"/>
</dbReference>
<name>A0A1Z5HTC0_9FIRM</name>
<evidence type="ECO:0000256" key="1">
    <source>
        <dbReference type="SAM" id="MobiDB-lite"/>
    </source>
</evidence>
<dbReference type="PANTHER" id="PTHR30619:SF7">
    <property type="entry name" value="BETA-LACTAMASE DOMAIN PROTEIN"/>
    <property type="match status" value="1"/>
</dbReference>
<dbReference type="Pfam" id="PF00932">
    <property type="entry name" value="LTD"/>
    <property type="match status" value="1"/>
</dbReference>
<dbReference type="AlphaFoldDB" id="A0A1Z5HTC0"/>
<feature type="compositionally biased region" description="Basic and acidic residues" evidence="1">
    <location>
        <begin position="175"/>
        <end position="185"/>
    </location>
</feature>
<protein>
    <submittedName>
        <fullName evidence="3">Hydrolase</fullName>
    </submittedName>
</protein>
<proteinExistence type="predicted"/>
<evidence type="ECO:0000313" key="4">
    <source>
        <dbReference type="Proteomes" id="UP000197032"/>
    </source>
</evidence>
<dbReference type="InterPro" id="IPR035681">
    <property type="entry name" value="ComA-like_MBL"/>
</dbReference>
<dbReference type="Gene3D" id="3.60.15.10">
    <property type="entry name" value="Ribonuclease Z/Hydroxyacylglutathione hydrolase-like"/>
    <property type="match status" value="1"/>
</dbReference>
<dbReference type="Pfam" id="PF00753">
    <property type="entry name" value="Lactamase_B"/>
    <property type="match status" value="1"/>
</dbReference>
<dbReference type="InterPro" id="IPR052159">
    <property type="entry name" value="Competence_DNA_uptake"/>
</dbReference>
<dbReference type="CDD" id="cd07731">
    <property type="entry name" value="ComA-like_MBL-fold"/>
    <property type="match status" value="1"/>
</dbReference>
<keyword evidence="4" id="KW-1185">Reference proteome</keyword>
<feature type="region of interest" description="Disordered" evidence="1">
    <location>
        <begin position="170"/>
        <end position="204"/>
    </location>
</feature>